<gene>
    <name evidence="1" type="ORF">Pse7429DRAFT_2447</name>
</gene>
<reference evidence="1 2" key="1">
    <citation type="journal article" date="2013" name="Proc. Natl. Acad. Sci. U.S.A.">
        <title>Improving the coverage of the cyanobacterial phylum using diversity-driven genome sequencing.</title>
        <authorList>
            <person name="Shih P.M."/>
            <person name="Wu D."/>
            <person name="Latifi A."/>
            <person name="Axen S.D."/>
            <person name="Fewer D.P."/>
            <person name="Talla E."/>
            <person name="Calteau A."/>
            <person name="Cai F."/>
            <person name="Tandeau de Marsac N."/>
            <person name="Rippka R."/>
            <person name="Herdman M."/>
            <person name="Sivonen K."/>
            <person name="Coursin T."/>
            <person name="Laurent T."/>
            <person name="Goodwin L."/>
            <person name="Nolan M."/>
            <person name="Davenport K.W."/>
            <person name="Han C.S."/>
            <person name="Rubin E.M."/>
            <person name="Eisen J.A."/>
            <person name="Woyke T."/>
            <person name="Gugger M."/>
            <person name="Kerfeld C.A."/>
        </authorList>
    </citation>
    <scope>NUCLEOTIDE SEQUENCE [LARGE SCALE GENOMIC DNA]</scope>
    <source>
        <strain evidence="1 2">PCC 7429</strain>
    </source>
</reference>
<dbReference type="AlphaFoldDB" id="L8N120"/>
<comment type="caution">
    <text evidence="1">The sequence shown here is derived from an EMBL/GenBank/DDBJ whole genome shotgun (WGS) entry which is preliminary data.</text>
</comment>
<keyword evidence="2" id="KW-1185">Reference proteome</keyword>
<accession>L8N120</accession>
<sequence length="65" mass="7636">MRHDFLDSIANKPFYKLIQQKYKGKVARRSGVSYMNHIQEGAFILQLIYGNNETLMEAFCLHPIF</sequence>
<dbReference type="EMBL" id="ALWB01000094">
    <property type="protein sequence ID" value="ELS32435.1"/>
    <property type="molecule type" value="Genomic_DNA"/>
</dbReference>
<evidence type="ECO:0000313" key="1">
    <source>
        <dbReference type="EMBL" id="ELS32435.1"/>
    </source>
</evidence>
<proteinExistence type="predicted"/>
<dbReference type="PATRIC" id="fig|927668.3.peg.2768"/>
<name>L8N120_9CYAN</name>
<protein>
    <submittedName>
        <fullName evidence="1">Uncharacterized protein</fullName>
    </submittedName>
</protein>
<evidence type="ECO:0000313" key="2">
    <source>
        <dbReference type="Proteomes" id="UP000011201"/>
    </source>
</evidence>
<organism evidence="1 2">
    <name type="scientific">Pseudanabaena biceps PCC 7429</name>
    <dbReference type="NCBI Taxonomy" id="927668"/>
    <lineage>
        <taxon>Bacteria</taxon>
        <taxon>Bacillati</taxon>
        <taxon>Cyanobacteriota</taxon>
        <taxon>Cyanophyceae</taxon>
        <taxon>Pseudanabaenales</taxon>
        <taxon>Pseudanabaenaceae</taxon>
        <taxon>Pseudanabaena</taxon>
    </lineage>
</organism>
<dbReference type="Proteomes" id="UP000011201">
    <property type="component" value="Unassembled WGS sequence"/>
</dbReference>